<dbReference type="InterPro" id="IPR038081">
    <property type="entry name" value="CalX-like_sf"/>
</dbReference>
<evidence type="ECO:0000313" key="2">
    <source>
        <dbReference type="Proteomes" id="UP001174909"/>
    </source>
</evidence>
<evidence type="ECO:0008006" key="3">
    <source>
        <dbReference type="Google" id="ProtNLM"/>
    </source>
</evidence>
<evidence type="ECO:0000313" key="1">
    <source>
        <dbReference type="EMBL" id="CAI8019643.1"/>
    </source>
</evidence>
<keyword evidence="2" id="KW-1185">Reference proteome</keyword>
<reference evidence="1" key="1">
    <citation type="submission" date="2023-03" db="EMBL/GenBank/DDBJ databases">
        <authorList>
            <person name="Steffen K."/>
            <person name="Cardenas P."/>
        </authorList>
    </citation>
    <scope>NUCLEOTIDE SEQUENCE</scope>
</reference>
<protein>
    <recommendedName>
        <fullName evidence="3">Calx-beta domain-containing protein</fullName>
    </recommendedName>
</protein>
<feature type="non-terminal residue" evidence="1">
    <location>
        <position position="1"/>
    </location>
</feature>
<accession>A0AA35WFK4</accession>
<name>A0AA35WFK4_GEOBA</name>
<proteinExistence type="predicted"/>
<dbReference type="Gene3D" id="2.60.40.2030">
    <property type="match status" value="1"/>
</dbReference>
<comment type="caution">
    <text evidence="1">The sequence shown here is derived from an EMBL/GenBank/DDBJ whole genome shotgun (WGS) entry which is preliminary data.</text>
</comment>
<organism evidence="1 2">
    <name type="scientific">Geodia barretti</name>
    <name type="common">Barrett's horny sponge</name>
    <dbReference type="NCBI Taxonomy" id="519541"/>
    <lineage>
        <taxon>Eukaryota</taxon>
        <taxon>Metazoa</taxon>
        <taxon>Porifera</taxon>
        <taxon>Demospongiae</taxon>
        <taxon>Heteroscleromorpha</taxon>
        <taxon>Tetractinellida</taxon>
        <taxon>Astrophorina</taxon>
        <taxon>Geodiidae</taxon>
        <taxon>Geodia</taxon>
    </lineage>
</organism>
<dbReference type="EMBL" id="CASHTH010001767">
    <property type="protein sequence ID" value="CAI8019643.1"/>
    <property type="molecule type" value="Genomic_DNA"/>
</dbReference>
<dbReference type="AlphaFoldDB" id="A0AA35WFK4"/>
<dbReference type="SUPFAM" id="SSF141072">
    <property type="entry name" value="CalX-like"/>
    <property type="match status" value="1"/>
</dbReference>
<gene>
    <name evidence="1" type="ORF">GBAR_LOCUS11795</name>
</gene>
<dbReference type="Proteomes" id="UP001174909">
    <property type="component" value="Unassembled WGS sequence"/>
</dbReference>
<sequence length="120" mass="12988">IGLRITDIPIISNEYGNTVFGYIQLFSTVDTADSAVALDDYGSASGVMVTLTNMGNITFSLSSDTVMVMIVDDDVMEDSEELFLSLVPGSFSGDRNIVIIDPDTARLIINNDDGKLIERD</sequence>